<dbReference type="OrthoDB" id="2585179at2759"/>
<dbReference type="Proteomes" id="UP000256964">
    <property type="component" value="Unassembled WGS sequence"/>
</dbReference>
<organism evidence="1 2">
    <name type="scientific">Lentinus brumalis</name>
    <dbReference type="NCBI Taxonomy" id="2498619"/>
    <lineage>
        <taxon>Eukaryota</taxon>
        <taxon>Fungi</taxon>
        <taxon>Dikarya</taxon>
        <taxon>Basidiomycota</taxon>
        <taxon>Agaricomycotina</taxon>
        <taxon>Agaricomycetes</taxon>
        <taxon>Polyporales</taxon>
        <taxon>Polyporaceae</taxon>
        <taxon>Lentinus</taxon>
    </lineage>
</organism>
<evidence type="ECO:0000313" key="2">
    <source>
        <dbReference type="Proteomes" id="UP000256964"/>
    </source>
</evidence>
<accession>A0A371D4C3</accession>
<dbReference type="AlphaFoldDB" id="A0A371D4C3"/>
<keyword evidence="2" id="KW-1185">Reference proteome</keyword>
<reference evidence="1 2" key="1">
    <citation type="journal article" date="2018" name="Biotechnol. Biofuels">
        <title>Integrative visual omics of the white-rot fungus Polyporus brumalis exposes the biotechnological potential of its oxidative enzymes for delignifying raw plant biomass.</title>
        <authorList>
            <person name="Miyauchi S."/>
            <person name="Rancon A."/>
            <person name="Drula E."/>
            <person name="Hage H."/>
            <person name="Chaduli D."/>
            <person name="Favel A."/>
            <person name="Grisel S."/>
            <person name="Henrissat B."/>
            <person name="Herpoel-Gimbert I."/>
            <person name="Ruiz-Duenas F.J."/>
            <person name="Chevret D."/>
            <person name="Hainaut M."/>
            <person name="Lin J."/>
            <person name="Wang M."/>
            <person name="Pangilinan J."/>
            <person name="Lipzen A."/>
            <person name="Lesage-Meessen L."/>
            <person name="Navarro D."/>
            <person name="Riley R."/>
            <person name="Grigoriev I.V."/>
            <person name="Zhou S."/>
            <person name="Raouche S."/>
            <person name="Rosso M.N."/>
        </authorList>
    </citation>
    <scope>NUCLEOTIDE SEQUENCE [LARGE SCALE GENOMIC DNA]</scope>
    <source>
        <strain evidence="1 2">BRFM 1820</strain>
    </source>
</reference>
<dbReference type="EMBL" id="KZ857419">
    <property type="protein sequence ID" value="RDX47393.1"/>
    <property type="molecule type" value="Genomic_DNA"/>
</dbReference>
<evidence type="ECO:0000313" key="1">
    <source>
        <dbReference type="EMBL" id="RDX47393.1"/>
    </source>
</evidence>
<name>A0A371D4C3_9APHY</name>
<sequence length="97" mass="10617">MTTSLAQEHADKVFITVTLSPSSALNSDPDGLVVHPLITRLGRVGELQDVQLLGVPRDSWAHTQREVLDALNQLQGVLRVDVQDIPKLRAKRGGDEL</sequence>
<protein>
    <submittedName>
        <fullName evidence="1">Uncharacterized protein</fullName>
    </submittedName>
</protein>
<gene>
    <name evidence="1" type="ORF">OH76DRAFT_778590</name>
</gene>
<proteinExistence type="predicted"/>